<reference evidence="1" key="1">
    <citation type="submission" date="2014-11" db="EMBL/GenBank/DDBJ databases">
        <authorList>
            <person name="Amaro Gonzalez C."/>
        </authorList>
    </citation>
    <scope>NUCLEOTIDE SEQUENCE</scope>
</reference>
<protein>
    <submittedName>
        <fullName evidence="1">Uncharacterized protein</fullName>
    </submittedName>
</protein>
<name>A0A0E9XXE5_ANGAN</name>
<dbReference type="AlphaFoldDB" id="A0A0E9XXE5"/>
<sequence>MCSQTRILIILPSLSVLIQRNPERKWRTEVLESKVPVCSEFHQECTKAEEVTCQWVFTT</sequence>
<accession>A0A0E9XXE5</accession>
<organism evidence="1">
    <name type="scientific">Anguilla anguilla</name>
    <name type="common">European freshwater eel</name>
    <name type="synonym">Muraena anguilla</name>
    <dbReference type="NCBI Taxonomy" id="7936"/>
    <lineage>
        <taxon>Eukaryota</taxon>
        <taxon>Metazoa</taxon>
        <taxon>Chordata</taxon>
        <taxon>Craniata</taxon>
        <taxon>Vertebrata</taxon>
        <taxon>Euteleostomi</taxon>
        <taxon>Actinopterygii</taxon>
        <taxon>Neopterygii</taxon>
        <taxon>Teleostei</taxon>
        <taxon>Anguilliformes</taxon>
        <taxon>Anguillidae</taxon>
        <taxon>Anguilla</taxon>
    </lineage>
</organism>
<dbReference type="EMBL" id="GBXM01001471">
    <property type="protein sequence ID" value="JAI07107.1"/>
    <property type="molecule type" value="Transcribed_RNA"/>
</dbReference>
<reference evidence="1" key="2">
    <citation type="journal article" date="2015" name="Fish Shellfish Immunol.">
        <title>Early steps in the European eel (Anguilla anguilla)-Vibrio vulnificus interaction in the gills: Role of the RtxA13 toxin.</title>
        <authorList>
            <person name="Callol A."/>
            <person name="Pajuelo D."/>
            <person name="Ebbesson L."/>
            <person name="Teles M."/>
            <person name="MacKenzie S."/>
            <person name="Amaro C."/>
        </authorList>
    </citation>
    <scope>NUCLEOTIDE SEQUENCE</scope>
</reference>
<proteinExistence type="predicted"/>
<evidence type="ECO:0000313" key="1">
    <source>
        <dbReference type="EMBL" id="JAI07107.1"/>
    </source>
</evidence>